<reference evidence="1" key="1">
    <citation type="submission" date="2020-12" db="EMBL/GenBank/DDBJ databases">
        <title>Genome public.</title>
        <authorList>
            <person name="Sun Q."/>
        </authorList>
    </citation>
    <scope>NUCLEOTIDE SEQUENCE</scope>
    <source>
        <strain evidence="1">CCM 8863</strain>
    </source>
</reference>
<dbReference type="NCBIfam" id="NF033938">
    <property type="entry name" value="porH_2"/>
    <property type="match status" value="1"/>
</dbReference>
<protein>
    <submittedName>
        <fullName evidence="1">PorH family porin</fullName>
    </submittedName>
</protein>
<dbReference type="Proteomes" id="UP000645966">
    <property type="component" value="Unassembled WGS sequence"/>
</dbReference>
<keyword evidence="2" id="KW-1185">Reference proteome</keyword>
<proteinExistence type="predicted"/>
<comment type="caution">
    <text evidence="1">The sequence shown here is derived from an EMBL/GenBank/DDBJ whole genome shotgun (WGS) entry which is preliminary data.</text>
</comment>
<dbReference type="EMBL" id="JAEIOS010000015">
    <property type="protein sequence ID" value="MBI8990327.1"/>
    <property type="molecule type" value="Genomic_DNA"/>
</dbReference>
<evidence type="ECO:0000313" key="2">
    <source>
        <dbReference type="Proteomes" id="UP000645966"/>
    </source>
</evidence>
<organism evidence="1 2">
    <name type="scientific">Corynebacterium meridianum</name>
    <dbReference type="NCBI Taxonomy" id="2765363"/>
    <lineage>
        <taxon>Bacteria</taxon>
        <taxon>Bacillati</taxon>
        <taxon>Actinomycetota</taxon>
        <taxon>Actinomycetes</taxon>
        <taxon>Mycobacteriales</taxon>
        <taxon>Corynebacteriaceae</taxon>
        <taxon>Corynebacterium</taxon>
    </lineage>
</organism>
<dbReference type="RefSeq" id="WP_198739331.1">
    <property type="nucleotide sequence ID" value="NZ_JAEIOS010000015.1"/>
</dbReference>
<sequence>MDFTVIKEQLGDFGTFVDAMGKLVKNFPSVVDNLHLLFKGDVTESLSSSLNGISSK</sequence>
<name>A0A934I149_9CORY</name>
<gene>
    <name evidence="1" type="ORF">JDV75_11240</name>
</gene>
<evidence type="ECO:0000313" key="1">
    <source>
        <dbReference type="EMBL" id="MBI8990327.1"/>
    </source>
</evidence>
<dbReference type="AlphaFoldDB" id="A0A934I149"/>
<accession>A0A934I149</accession>